<evidence type="ECO:0000313" key="1">
    <source>
        <dbReference type="EMBL" id="KAJ9057057.1"/>
    </source>
</evidence>
<dbReference type="Proteomes" id="UP001165960">
    <property type="component" value="Unassembled WGS sequence"/>
</dbReference>
<gene>
    <name evidence="1" type="ORF">DSO57_1026086</name>
</gene>
<proteinExistence type="predicted"/>
<keyword evidence="2" id="KW-1185">Reference proteome</keyword>
<organism evidence="1 2">
    <name type="scientific">Entomophthora muscae</name>
    <dbReference type="NCBI Taxonomy" id="34485"/>
    <lineage>
        <taxon>Eukaryota</taxon>
        <taxon>Fungi</taxon>
        <taxon>Fungi incertae sedis</taxon>
        <taxon>Zoopagomycota</taxon>
        <taxon>Entomophthoromycotina</taxon>
        <taxon>Entomophthoromycetes</taxon>
        <taxon>Entomophthorales</taxon>
        <taxon>Entomophthoraceae</taxon>
        <taxon>Entomophthora</taxon>
    </lineage>
</organism>
<sequence length="288" mass="33107">MQYPNLPLLALQAAAVLQGNTSQIILAVSPDSKGSPSNNMKFIFLVWTFCKLISYGQVNVNFKTTKPTPTEKSEDSIWYHFEPRCCHAPYVETARLLPIIHPKAPWLILGYTSVYYLLNHFTPFLGRFRLFGHLLHMLMIGIPVGSTLVKINLRALLHSIEERLPNEWIPDMVEYWREGQRISQVVCHTFILWRHSKNLCVNVVSPKFVTGGIWAIAVVCCAVYSEENLPCVCPHFEINHVLVAVPPEKACLQAGVVMWEHLQYFWYCHKPWWLWDGCPRVSGEAHEH</sequence>
<dbReference type="EMBL" id="QTSX02005830">
    <property type="protein sequence ID" value="KAJ9057057.1"/>
    <property type="molecule type" value="Genomic_DNA"/>
</dbReference>
<name>A0ACC2S417_9FUNG</name>
<comment type="caution">
    <text evidence="1">The sequence shown here is derived from an EMBL/GenBank/DDBJ whole genome shotgun (WGS) entry which is preliminary data.</text>
</comment>
<protein>
    <submittedName>
        <fullName evidence="1">Uncharacterized protein</fullName>
    </submittedName>
</protein>
<accession>A0ACC2S417</accession>
<evidence type="ECO:0000313" key="2">
    <source>
        <dbReference type="Proteomes" id="UP001165960"/>
    </source>
</evidence>
<reference evidence="1" key="1">
    <citation type="submission" date="2022-04" db="EMBL/GenBank/DDBJ databases">
        <title>Genome of the entomopathogenic fungus Entomophthora muscae.</title>
        <authorList>
            <person name="Elya C."/>
            <person name="Lovett B.R."/>
            <person name="Lee E."/>
            <person name="Macias A.M."/>
            <person name="Hajek A.E."/>
            <person name="De Bivort B.L."/>
            <person name="Kasson M.T."/>
            <person name="De Fine Licht H.H."/>
            <person name="Stajich J.E."/>
        </authorList>
    </citation>
    <scope>NUCLEOTIDE SEQUENCE</scope>
    <source>
        <strain evidence="1">Berkeley</strain>
    </source>
</reference>